<dbReference type="AlphaFoldDB" id="A0A1L9U1J6"/>
<evidence type="ECO:0000313" key="1">
    <source>
        <dbReference type="EMBL" id="OJJ65413.1"/>
    </source>
</evidence>
<dbReference type="EMBL" id="KV878582">
    <property type="protein sequence ID" value="OJJ65413.1"/>
    <property type="molecule type" value="Genomic_DNA"/>
</dbReference>
<dbReference type="RefSeq" id="XP_040709219.1">
    <property type="nucleotide sequence ID" value="XM_040841071.1"/>
</dbReference>
<dbReference type="Proteomes" id="UP000184356">
    <property type="component" value="Unassembled WGS sequence"/>
</dbReference>
<accession>A0A1L9U1J6</accession>
<protein>
    <submittedName>
        <fullName evidence="1">Uncharacterized protein</fullName>
    </submittedName>
</protein>
<name>A0A1L9U1J6_9EURO</name>
<proteinExistence type="predicted"/>
<organism evidence="1 2">
    <name type="scientific">Aspergillus sydowii CBS 593.65</name>
    <dbReference type="NCBI Taxonomy" id="1036612"/>
    <lineage>
        <taxon>Eukaryota</taxon>
        <taxon>Fungi</taxon>
        <taxon>Dikarya</taxon>
        <taxon>Ascomycota</taxon>
        <taxon>Pezizomycotina</taxon>
        <taxon>Eurotiomycetes</taxon>
        <taxon>Eurotiomycetidae</taxon>
        <taxon>Eurotiales</taxon>
        <taxon>Aspergillaceae</taxon>
        <taxon>Aspergillus</taxon>
        <taxon>Aspergillus subgen. Nidulantes</taxon>
    </lineage>
</organism>
<keyword evidence="2" id="KW-1185">Reference proteome</keyword>
<sequence length="52" mass="5875">ERPRPAVHKTPADYGPPGLIDMVLPTLPSLKVRGSRSQLWDLLLTEPERPWS</sequence>
<evidence type="ECO:0000313" key="2">
    <source>
        <dbReference type="Proteomes" id="UP000184356"/>
    </source>
</evidence>
<feature type="non-terminal residue" evidence="1">
    <location>
        <position position="1"/>
    </location>
</feature>
<dbReference type="VEuPathDB" id="FungiDB:ASPSYDRAFT_140706"/>
<gene>
    <name evidence="1" type="ORF">ASPSYDRAFT_140706</name>
</gene>
<reference evidence="2" key="1">
    <citation type="journal article" date="2017" name="Genome Biol.">
        <title>Comparative genomics reveals high biological diversity and specific adaptations in the industrially and medically important fungal genus Aspergillus.</title>
        <authorList>
            <person name="de Vries R.P."/>
            <person name="Riley R."/>
            <person name="Wiebenga A."/>
            <person name="Aguilar-Osorio G."/>
            <person name="Amillis S."/>
            <person name="Uchima C.A."/>
            <person name="Anderluh G."/>
            <person name="Asadollahi M."/>
            <person name="Askin M."/>
            <person name="Barry K."/>
            <person name="Battaglia E."/>
            <person name="Bayram O."/>
            <person name="Benocci T."/>
            <person name="Braus-Stromeyer S.A."/>
            <person name="Caldana C."/>
            <person name="Canovas D."/>
            <person name="Cerqueira G.C."/>
            <person name="Chen F."/>
            <person name="Chen W."/>
            <person name="Choi C."/>
            <person name="Clum A."/>
            <person name="Dos Santos R.A."/>
            <person name="Damasio A.R."/>
            <person name="Diallinas G."/>
            <person name="Emri T."/>
            <person name="Fekete E."/>
            <person name="Flipphi M."/>
            <person name="Freyberg S."/>
            <person name="Gallo A."/>
            <person name="Gournas C."/>
            <person name="Habgood R."/>
            <person name="Hainaut M."/>
            <person name="Harispe M.L."/>
            <person name="Henrissat B."/>
            <person name="Hilden K.S."/>
            <person name="Hope R."/>
            <person name="Hossain A."/>
            <person name="Karabika E."/>
            <person name="Karaffa L."/>
            <person name="Karanyi Z."/>
            <person name="Krasevec N."/>
            <person name="Kuo A."/>
            <person name="Kusch H."/>
            <person name="LaButti K."/>
            <person name="Lagendijk E.L."/>
            <person name="Lapidus A."/>
            <person name="Levasseur A."/>
            <person name="Lindquist E."/>
            <person name="Lipzen A."/>
            <person name="Logrieco A.F."/>
            <person name="MacCabe A."/>
            <person name="Maekelae M.R."/>
            <person name="Malavazi I."/>
            <person name="Melin P."/>
            <person name="Meyer V."/>
            <person name="Mielnichuk N."/>
            <person name="Miskei M."/>
            <person name="Molnar A.P."/>
            <person name="Mule G."/>
            <person name="Ngan C.Y."/>
            <person name="Orejas M."/>
            <person name="Orosz E."/>
            <person name="Ouedraogo J.P."/>
            <person name="Overkamp K.M."/>
            <person name="Park H.-S."/>
            <person name="Perrone G."/>
            <person name="Piumi F."/>
            <person name="Punt P.J."/>
            <person name="Ram A.F."/>
            <person name="Ramon A."/>
            <person name="Rauscher S."/>
            <person name="Record E."/>
            <person name="Riano-Pachon D.M."/>
            <person name="Robert V."/>
            <person name="Roehrig J."/>
            <person name="Ruller R."/>
            <person name="Salamov A."/>
            <person name="Salih N.S."/>
            <person name="Samson R.A."/>
            <person name="Sandor E."/>
            <person name="Sanguinetti M."/>
            <person name="Schuetze T."/>
            <person name="Sepcic K."/>
            <person name="Shelest E."/>
            <person name="Sherlock G."/>
            <person name="Sophianopoulou V."/>
            <person name="Squina F.M."/>
            <person name="Sun H."/>
            <person name="Susca A."/>
            <person name="Todd R.B."/>
            <person name="Tsang A."/>
            <person name="Unkles S.E."/>
            <person name="van de Wiele N."/>
            <person name="van Rossen-Uffink D."/>
            <person name="Oliveira J.V."/>
            <person name="Vesth T.C."/>
            <person name="Visser J."/>
            <person name="Yu J.-H."/>
            <person name="Zhou M."/>
            <person name="Andersen M.R."/>
            <person name="Archer D.B."/>
            <person name="Baker S.E."/>
            <person name="Benoit I."/>
            <person name="Brakhage A.A."/>
            <person name="Braus G.H."/>
            <person name="Fischer R."/>
            <person name="Frisvad J.C."/>
            <person name="Goldman G.H."/>
            <person name="Houbraken J."/>
            <person name="Oakley B."/>
            <person name="Pocsi I."/>
            <person name="Scazzocchio C."/>
            <person name="Seiboth B."/>
            <person name="vanKuyk P.A."/>
            <person name="Wortman J."/>
            <person name="Dyer P.S."/>
            <person name="Grigoriev I.V."/>
        </authorList>
    </citation>
    <scope>NUCLEOTIDE SEQUENCE [LARGE SCALE GENOMIC DNA]</scope>
    <source>
        <strain evidence="2">CBS 593.65</strain>
    </source>
</reference>
<dbReference type="GeneID" id="63757144"/>